<dbReference type="RefSeq" id="XP_012186824.1">
    <property type="nucleotide sequence ID" value="XM_012331434.1"/>
</dbReference>
<feature type="region of interest" description="Disordered" evidence="6">
    <location>
        <begin position="935"/>
        <end position="958"/>
    </location>
</feature>
<dbReference type="GO" id="GO:0034388">
    <property type="term" value="C:Pwp2p-containing subcomplex of 90S preribosome"/>
    <property type="evidence" value="ECO:0007669"/>
    <property type="project" value="TreeGrafter"/>
</dbReference>
<dbReference type="InterPro" id="IPR003107">
    <property type="entry name" value="HAT"/>
</dbReference>
<evidence type="ECO:0000256" key="6">
    <source>
        <dbReference type="SAM" id="MobiDB-lite"/>
    </source>
</evidence>
<organism evidence="8 9">
    <name type="scientific">Pseudozyma hubeiensis (strain SY62)</name>
    <name type="common">Yeast</name>
    <dbReference type="NCBI Taxonomy" id="1305764"/>
    <lineage>
        <taxon>Eukaryota</taxon>
        <taxon>Fungi</taxon>
        <taxon>Dikarya</taxon>
        <taxon>Basidiomycota</taxon>
        <taxon>Ustilaginomycotina</taxon>
        <taxon>Ustilaginomycetes</taxon>
        <taxon>Ustilaginales</taxon>
        <taxon>Ustilaginaceae</taxon>
        <taxon>Pseudozyma</taxon>
    </lineage>
</organism>
<dbReference type="STRING" id="1305764.R9NXF5"/>
<keyword evidence="4" id="KW-0677">Repeat</keyword>
<dbReference type="GO" id="GO:0030515">
    <property type="term" value="F:snoRNA binding"/>
    <property type="evidence" value="ECO:0007669"/>
    <property type="project" value="InterPro"/>
</dbReference>
<dbReference type="Proteomes" id="UP000014071">
    <property type="component" value="Unassembled WGS sequence"/>
</dbReference>
<feature type="compositionally biased region" description="Polar residues" evidence="6">
    <location>
        <begin position="209"/>
        <end position="222"/>
    </location>
</feature>
<feature type="compositionally biased region" description="Acidic residues" evidence="6">
    <location>
        <begin position="940"/>
        <end position="958"/>
    </location>
</feature>
<dbReference type="PANTHER" id="PTHR23271">
    <property type="entry name" value="HEPATOCELLULAR CARCINOMA-ASSOCIATED ANTIGEN 66"/>
    <property type="match status" value="1"/>
</dbReference>
<accession>R9NXF5</accession>
<gene>
    <name evidence="8" type="ORF">PHSY_000801</name>
</gene>
<dbReference type="HOGENOM" id="CLU_306991_0_0_1"/>
<dbReference type="OrthoDB" id="28112at2759"/>
<protein>
    <submittedName>
        <fullName evidence="8">U3 snoRNP protein</fullName>
    </submittedName>
</protein>
<dbReference type="Gene3D" id="1.25.40.10">
    <property type="entry name" value="Tetratricopeptide repeat domain"/>
    <property type="match status" value="1"/>
</dbReference>
<evidence type="ECO:0000259" key="7">
    <source>
        <dbReference type="Pfam" id="PF08640"/>
    </source>
</evidence>
<dbReference type="Pfam" id="PF08640">
    <property type="entry name" value="U3_assoc_6"/>
    <property type="match status" value="1"/>
</dbReference>
<evidence type="ECO:0000256" key="5">
    <source>
        <dbReference type="ARBA" id="ARBA00023242"/>
    </source>
</evidence>
<sequence length="958" mass="107200">MERVQYQLERSVPQLQLLDENGVFTKEQLRSITTQRQTFEGRLLRRGPDKNDFLRYADFERNLADLINVKANRIGLPRSFHRDNAASHTGHIVAIYERLVLKFKYDVDAWQRYIAFAKSRKMRVVTGRVYARALALHPNNVPLWLAAAAHELNDNSSTTASRSLLQRALRLNRLPWKQSTAGTSASAGNKRSSTGEASDSNKRPRHSASDTATLAGSPTPSARSGPATLKLSSREADQLRLWVEYIRMELVFIERLRRRWLVLGLEWDTEDTDADATGVGSSTDSTEAQQAAVDLDSQARLIVQDAEEEQEEKILLSQVPDRDDDVQPEAVEASSDKPNTFAPRKMTTIPPTQIAILRGNIPLFLIGNALESLAPHLHFVFLIALTELLQSFPFAEPISIDAPKSGQKLRRRLLDGVYEYLSDRQRWGWTHFAPPALASSLRPFRPDRSLHVDEADLTAAQVANTEEMDSHRLLTSASRLRTTFSDETDGLLQLASQLRVTATSGLQRSSASSSPSLAVRLVLHLLQSLLTERTAKGSRASLAYHNLAQSGMLPTAVNDAIKQVRTLCVQAPADAAKQSERTAKANFYTTAALLIEMLSDRQRSGIDEPNLLRYLESVQTQLVKEAQAAGPGIETAQMRAITLRTKVDAALALSDADSSSKKLSKLKEQLKDATSSAHFPASDELWGLRILVASSIARMSNKSVQDSRNDIAAEWRRGLQACSDHVDVEAASLSAEASLWSRFFDWLDNGVLGSEAQGRKEIKAAFRYSSEQYRWAIRETASLLSRSYSGKAADVEAVHQYRQEVHDLCVLRYVRLSRAVGKHDDTIAWLLQSCFASHQAWLDVISELRNRDREPEADSEQSRKDDQIVDRIFNKLLQIKAMDVEVWIAYLAYMAASDMSRALNALERCRSTLEKGEYKLVENEWQRICQDLQSRADTVSDADDDTDDDVEAEGEEED</sequence>
<evidence type="ECO:0000256" key="2">
    <source>
        <dbReference type="ARBA" id="ARBA00010734"/>
    </source>
</evidence>
<comment type="subcellular location">
    <subcellularLocation>
        <location evidence="1">Nucleus</location>
        <location evidence="1">Nucleolus</location>
    </subcellularLocation>
</comment>
<dbReference type="eggNOG" id="KOG2396">
    <property type="taxonomic scope" value="Eukaryota"/>
</dbReference>
<dbReference type="GO" id="GO:0000462">
    <property type="term" value="P:maturation of SSU-rRNA from tricistronic rRNA transcript (SSU-rRNA, 5.8S rRNA, LSU-rRNA)"/>
    <property type="evidence" value="ECO:0007669"/>
    <property type="project" value="InterPro"/>
</dbReference>
<feature type="region of interest" description="Disordered" evidence="6">
    <location>
        <begin position="179"/>
        <end position="230"/>
    </location>
</feature>
<feature type="region of interest" description="Disordered" evidence="6">
    <location>
        <begin position="323"/>
        <end position="345"/>
    </location>
</feature>
<dbReference type="InterPro" id="IPR055347">
    <property type="entry name" value="UTP6_N"/>
</dbReference>
<evidence type="ECO:0000256" key="4">
    <source>
        <dbReference type="ARBA" id="ARBA00022737"/>
    </source>
</evidence>
<name>R9NXF5_PSEHS</name>
<evidence type="ECO:0000313" key="8">
    <source>
        <dbReference type="EMBL" id="GAC93237.1"/>
    </source>
</evidence>
<dbReference type="InterPro" id="IPR011990">
    <property type="entry name" value="TPR-like_helical_dom_sf"/>
</dbReference>
<feature type="compositionally biased region" description="Polar residues" evidence="6">
    <location>
        <begin position="179"/>
        <end position="198"/>
    </location>
</feature>
<proteinExistence type="inferred from homology"/>
<dbReference type="AlphaFoldDB" id="R9NXF5"/>
<evidence type="ECO:0000256" key="3">
    <source>
        <dbReference type="ARBA" id="ARBA00022552"/>
    </source>
</evidence>
<reference evidence="9" key="1">
    <citation type="journal article" date="2013" name="Genome Announc.">
        <title>Draft genome sequence of the basidiomycetous yeast-like fungus Pseudozyma hubeiensis SY62, which produces an abundant amount of the biosurfactant mannosylerythritol lipids.</title>
        <authorList>
            <person name="Konishi M."/>
            <person name="Hatada Y."/>
            <person name="Horiuchi J."/>
        </authorList>
    </citation>
    <scope>NUCLEOTIDE SEQUENCE [LARGE SCALE GENOMIC DNA]</scope>
    <source>
        <strain evidence="9">SY62</strain>
    </source>
</reference>
<keyword evidence="3" id="KW-0698">rRNA processing</keyword>
<comment type="similarity">
    <text evidence="2">Belongs to the UTP6 family.</text>
</comment>
<dbReference type="EMBL" id="DF238774">
    <property type="protein sequence ID" value="GAC93237.1"/>
    <property type="molecule type" value="Genomic_DNA"/>
</dbReference>
<dbReference type="SUPFAM" id="SSF48452">
    <property type="entry name" value="TPR-like"/>
    <property type="match status" value="1"/>
</dbReference>
<evidence type="ECO:0000256" key="1">
    <source>
        <dbReference type="ARBA" id="ARBA00004604"/>
    </source>
</evidence>
<dbReference type="SMART" id="SM00386">
    <property type="entry name" value="HAT"/>
    <property type="match status" value="4"/>
</dbReference>
<dbReference type="PANTHER" id="PTHR23271:SF1">
    <property type="entry name" value="U3 SMALL NUCLEOLAR RNA-ASSOCIATED PROTEIN 6 HOMOLOG"/>
    <property type="match status" value="1"/>
</dbReference>
<dbReference type="GeneID" id="24106103"/>
<keyword evidence="9" id="KW-1185">Reference proteome</keyword>
<dbReference type="InterPro" id="IPR013949">
    <property type="entry name" value="Utp6"/>
</dbReference>
<feature type="domain" description="U3 small nucleolar RNA-associated protein 6 N-terminal" evidence="7">
    <location>
        <begin position="8"/>
        <end position="84"/>
    </location>
</feature>
<evidence type="ECO:0000313" key="9">
    <source>
        <dbReference type="Proteomes" id="UP000014071"/>
    </source>
</evidence>
<dbReference type="GO" id="GO:0032040">
    <property type="term" value="C:small-subunit processome"/>
    <property type="evidence" value="ECO:0007669"/>
    <property type="project" value="TreeGrafter"/>
</dbReference>
<keyword evidence="5" id="KW-0539">Nucleus</keyword>